<dbReference type="InterPro" id="IPR011006">
    <property type="entry name" value="CheY-like_superfamily"/>
</dbReference>
<evidence type="ECO:0000313" key="11">
    <source>
        <dbReference type="Proteomes" id="UP000095230"/>
    </source>
</evidence>
<dbReference type="PANTHER" id="PTHR48111:SF22">
    <property type="entry name" value="REGULATOR OF RPOS"/>
    <property type="match status" value="1"/>
</dbReference>
<dbReference type="AlphaFoldDB" id="A0A1E5IRW3"/>
<dbReference type="GO" id="GO:0006355">
    <property type="term" value="P:regulation of DNA-templated transcription"/>
    <property type="evidence" value="ECO:0007669"/>
    <property type="project" value="InterPro"/>
</dbReference>
<reference evidence="10 11" key="1">
    <citation type="submission" date="2016-07" db="EMBL/GenBank/DDBJ databases">
        <title>Whole-genome of two Shewanella species isolated from a digestive organ of sea cucumber Apostichopus japonicus Selenka 1867.</title>
        <authorList>
            <person name="Hong H.-H."/>
            <person name="Choi H."/>
            <person name="Cheon S."/>
            <person name="Oh J.-S."/>
            <person name="Lee H.-G."/>
            <person name="Park C."/>
        </authorList>
    </citation>
    <scope>NUCLEOTIDE SEQUENCE [LARGE SCALE GENOMIC DNA]</scope>
    <source>
        <strain evidence="10 11">CSB03KR</strain>
    </source>
</reference>
<dbReference type="PANTHER" id="PTHR48111">
    <property type="entry name" value="REGULATOR OF RPOS"/>
    <property type="match status" value="1"/>
</dbReference>
<evidence type="ECO:0000256" key="7">
    <source>
        <dbReference type="PROSITE-ProRule" id="PRU01091"/>
    </source>
</evidence>
<dbReference type="Pfam" id="PF00072">
    <property type="entry name" value="Response_reg"/>
    <property type="match status" value="1"/>
</dbReference>
<feature type="DNA-binding region" description="OmpR/PhoB-type" evidence="7">
    <location>
        <begin position="128"/>
        <end position="225"/>
    </location>
</feature>
<keyword evidence="4 7" id="KW-0238">DNA-binding</keyword>
<dbReference type="PROSITE" id="PS51755">
    <property type="entry name" value="OMPR_PHOB"/>
    <property type="match status" value="1"/>
</dbReference>
<evidence type="ECO:0000256" key="5">
    <source>
        <dbReference type="ARBA" id="ARBA00023163"/>
    </source>
</evidence>
<dbReference type="Pfam" id="PF00486">
    <property type="entry name" value="Trans_reg_C"/>
    <property type="match status" value="1"/>
</dbReference>
<evidence type="ECO:0000313" key="10">
    <source>
        <dbReference type="EMBL" id="OEG73291.1"/>
    </source>
</evidence>
<dbReference type="STRING" id="23.BEL05_13560"/>
<comment type="caution">
    <text evidence="10">The sequence shown here is derived from an EMBL/GenBank/DDBJ whole genome shotgun (WGS) entry which is preliminary data.</text>
</comment>
<evidence type="ECO:0000256" key="4">
    <source>
        <dbReference type="ARBA" id="ARBA00023125"/>
    </source>
</evidence>
<feature type="domain" description="OmpR/PhoB-type" evidence="9">
    <location>
        <begin position="128"/>
        <end position="225"/>
    </location>
</feature>
<evidence type="ECO:0000256" key="3">
    <source>
        <dbReference type="ARBA" id="ARBA00023015"/>
    </source>
</evidence>
<evidence type="ECO:0000256" key="1">
    <source>
        <dbReference type="ARBA" id="ARBA00022553"/>
    </source>
</evidence>
<keyword evidence="5" id="KW-0804">Transcription</keyword>
<keyword evidence="3" id="KW-0805">Transcription regulation</keyword>
<dbReference type="RefSeq" id="WP_069671471.1">
    <property type="nucleotide sequence ID" value="NZ_MCBT01000043.1"/>
</dbReference>
<dbReference type="GO" id="GO:0000156">
    <property type="term" value="F:phosphorelay response regulator activity"/>
    <property type="evidence" value="ECO:0007669"/>
    <property type="project" value="TreeGrafter"/>
</dbReference>
<dbReference type="PROSITE" id="PS50110">
    <property type="entry name" value="RESPONSE_REGULATORY"/>
    <property type="match status" value="1"/>
</dbReference>
<dbReference type="GO" id="GO:0005829">
    <property type="term" value="C:cytosol"/>
    <property type="evidence" value="ECO:0007669"/>
    <property type="project" value="TreeGrafter"/>
</dbReference>
<dbReference type="SMART" id="SM00862">
    <property type="entry name" value="Trans_reg_C"/>
    <property type="match status" value="1"/>
</dbReference>
<dbReference type="GO" id="GO:0000976">
    <property type="term" value="F:transcription cis-regulatory region binding"/>
    <property type="evidence" value="ECO:0007669"/>
    <property type="project" value="TreeGrafter"/>
</dbReference>
<dbReference type="CDD" id="cd00383">
    <property type="entry name" value="trans_reg_C"/>
    <property type="match status" value="1"/>
</dbReference>
<feature type="domain" description="Response regulatory" evidence="8">
    <location>
        <begin position="5"/>
        <end position="119"/>
    </location>
</feature>
<proteinExistence type="predicted"/>
<dbReference type="InterPro" id="IPR001867">
    <property type="entry name" value="OmpR/PhoB-type_DNA-bd"/>
</dbReference>
<sequence length="230" mass="25544">MHNTQILIVEDNPDVAGILADFLESEGASVDFATNGEHGYNLAKAGDFDAIILDIMLPKLDGLSVAKQLREYGCSTPILMLTALDEKKDLLAGFNSGADDYLAKPFDLDELQARLAALIKRHQGKVAKACLSYGPLTLNSAEHSVYRNGIKLFVTPTCYRIIQLLMTRAPNVVKREEIIQQLWGEEAPSADILRSHMYQLRNQIDKPFDYPLIVTVPKIGFKLESPIQSE</sequence>
<keyword evidence="1 6" id="KW-0597">Phosphoprotein</keyword>
<dbReference type="Gene3D" id="3.40.50.2300">
    <property type="match status" value="1"/>
</dbReference>
<dbReference type="OrthoDB" id="9802426at2"/>
<dbReference type="InterPro" id="IPR039420">
    <property type="entry name" value="WalR-like"/>
</dbReference>
<gene>
    <name evidence="10" type="ORF">BEL05_13560</name>
</gene>
<feature type="modified residue" description="4-aspartylphosphate" evidence="6">
    <location>
        <position position="54"/>
    </location>
</feature>
<evidence type="ECO:0000256" key="6">
    <source>
        <dbReference type="PROSITE-ProRule" id="PRU00169"/>
    </source>
</evidence>
<dbReference type="FunFam" id="3.40.50.2300:FF:000001">
    <property type="entry name" value="DNA-binding response regulator PhoB"/>
    <property type="match status" value="1"/>
</dbReference>
<dbReference type="InterPro" id="IPR001789">
    <property type="entry name" value="Sig_transdc_resp-reg_receiver"/>
</dbReference>
<name>A0A1E5IRW3_SHECO</name>
<organism evidence="10 11">
    <name type="scientific">Shewanella colwelliana</name>
    <name type="common">Alteromonas colwelliana</name>
    <dbReference type="NCBI Taxonomy" id="23"/>
    <lineage>
        <taxon>Bacteria</taxon>
        <taxon>Pseudomonadati</taxon>
        <taxon>Pseudomonadota</taxon>
        <taxon>Gammaproteobacteria</taxon>
        <taxon>Alteromonadales</taxon>
        <taxon>Shewanellaceae</taxon>
        <taxon>Shewanella</taxon>
    </lineage>
</organism>
<dbReference type="SUPFAM" id="SSF52172">
    <property type="entry name" value="CheY-like"/>
    <property type="match status" value="1"/>
</dbReference>
<evidence type="ECO:0000259" key="9">
    <source>
        <dbReference type="PROSITE" id="PS51755"/>
    </source>
</evidence>
<evidence type="ECO:0000256" key="2">
    <source>
        <dbReference type="ARBA" id="ARBA00023012"/>
    </source>
</evidence>
<dbReference type="Gene3D" id="1.10.10.10">
    <property type="entry name" value="Winged helix-like DNA-binding domain superfamily/Winged helix DNA-binding domain"/>
    <property type="match status" value="1"/>
</dbReference>
<dbReference type="InterPro" id="IPR036388">
    <property type="entry name" value="WH-like_DNA-bd_sf"/>
</dbReference>
<dbReference type="Proteomes" id="UP000095230">
    <property type="component" value="Unassembled WGS sequence"/>
</dbReference>
<accession>A0A1E5IRW3</accession>
<dbReference type="GO" id="GO:0032993">
    <property type="term" value="C:protein-DNA complex"/>
    <property type="evidence" value="ECO:0007669"/>
    <property type="project" value="TreeGrafter"/>
</dbReference>
<keyword evidence="2" id="KW-0902">Two-component regulatory system</keyword>
<dbReference type="SMART" id="SM00448">
    <property type="entry name" value="REC"/>
    <property type="match status" value="1"/>
</dbReference>
<evidence type="ECO:0000259" key="8">
    <source>
        <dbReference type="PROSITE" id="PS50110"/>
    </source>
</evidence>
<protein>
    <submittedName>
        <fullName evidence="10">Two-component system response regulator</fullName>
    </submittedName>
</protein>
<dbReference type="EMBL" id="MCBT01000043">
    <property type="protein sequence ID" value="OEG73291.1"/>
    <property type="molecule type" value="Genomic_DNA"/>
</dbReference>